<name>A0ABP7AKP0_9ACTN</name>
<accession>A0ABP7AKP0</accession>
<keyword evidence="4" id="KW-1185">Reference proteome</keyword>
<evidence type="ECO:0000256" key="1">
    <source>
        <dbReference type="ARBA" id="ARBA00007637"/>
    </source>
</evidence>
<evidence type="ECO:0000313" key="3">
    <source>
        <dbReference type="EMBL" id="GAA3634224.1"/>
    </source>
</evidence>
<dbReference type="PANTHER" id="PTHR43000">
    <property type="entry name" value="DTDP-D-GLUCOSE 4,6-DEHYDRATASE-RELATED"/>
    <property type="match status" value="1"/>
</dbReference>
<dbReference type="RefSeq" id="WP_344808084.1">
    <property type="nucleotide sequence ID" value="NZ_BAABAB010000035.1"/>
</dbReference>
<comment type="caution">
    <text evidence="3">The sequence shown here is derived from an EMBL/GenBank/DDBJ whole genome shotgun (WGS) entry which is preliminary data.</text>
</comment>
<evidence type="ECO:0000313" key="4">
    <source>
        <dbReference type="Proteomes" id="UP001501490"/>
    </source>
</evidence>
<protein>
    <submittedName>
        <fullName evidence="3">NAD-dependent epimerase/dehydratase family protein</fullName>
    </submittedName>
</protein>
<comment type="similarity">
    <text evidence="1">Belongs to the NAD(P)-dependent epimerase/dehydratase family.</text>
</comment>
<feature type="domain" description="NAD-dependent epimerase/dehydratase" evidence="2">
    <location>
        <begin position="3"/>
        <end position="291"/>
    </location>
</feature>
<dbReference type="Pfam" id="PF01370">
    <property type="entry name" value="Epimerase"/>
    <property type="match status" value="1"/>
</dbReference>
<sequence length="401" mass="44436">MRILVLGGDGYLGWPTALHFAAAGHDVAVVDNLLRRRYDAELGVASLVPISPLPIRVGRWRDVTGSTIDTFIGDLTDPDFITTTLRRFEPDTIIHLGEQRSAPYSMIDRAHAVHTQINNVTGTLNLLWAIAEVDESIHLIKLGTMGEYGTPDIDIEEGWLTVTHRGRTDTLPFPKQPGSFYHLSKVHDSHNIMFCCRAWGLRATDLNQGVVYGSATPQTRLDPLLATRFDYDAVFGTVLNRFIVQAAAGHPLTVYGSGGQTRGLLNITDTMACLQLAAEHPAVPGEFRVFNQFTESFTVLDLAERVARRSGAVLDHLPNPRVELEHHHYHAANTKLLDLGLRPHLLTDTVIEELLAIAVEHRERVDLDAVWPKATWRPQRLPAIYPAPPSCAAERTAVGDR</sequence>
<dbReference type="Gene3D" id="3.40.50.720">
    <property type="entry name" value="NAD(P)-binding Rossmann-like Domain"/>
    <property type="match status" value="1"/>
</dbReference>
<dbReference type="SUPFAM" id="SSF51735">
    <property type="entry name" value="NAD(P)-binding Rossmann-fold domains"/>
    <property type="match status" value="1"/>
</dbReference>
<organism evidence="3 4">
    <name type="scientific">Microlunatus ginsengisoli</name>
    <dbReference type="NCBI Taxonomy" id="363863"/>
    <lineage>
        <taxon>Bacteria</taxon>
        <taxon>Bacillati</taxon>
        <taxon>Actinomycetota</taxon>
        <taxon>Actinomycetes</taxon>
        <taxon>Propionibacteriales</taxon>
        <taxon>Propionibacteriaceae</taxon>
        <taxon>Microlunatus</taxon>
    </lineage>
</organism>
<dbReference type="InterPro" id="IPR001509">
    <property type="entry name" value="Epimerase_deHydtase"/>
</dbReference>
<dbReference type="EMBL" id="BAABAB010000035">
    <property type="protein sequence ID" value="GAA3634224.1"/>
    <property type="molecule type" value="Genomic_DNA"/>
</dbReference>
<proteinExistence type="inferred from homology"/>
<reference evidence="4" key="1">
    <citation type="journal article" date="2019" name="Int. J. Syst. Evol. Microbiol.">
        <title>The Global Catalogue of Microorganisms (GCM) 10K type strain sequencing project: providing services to taxonomists for standard genome sequencing and annotation.</title>
        <authorList>
            <consortium name="The Broad Institute Genomics Platform"/>
            <consortium name="The Broad Institute Genome Sequencing Center for Infectious Disease"/>
            <person name="Wu L."/>
            <person name="Ma J."/>
        </authorList>
    </citation>
    <scope>NUCLEOTIDE SEQUENCE [LARGE SCALE GENOMIC DNA]</scope>
    <source>
        <strain evidence="4">JCM 16929</strain>
    </source>
</reference>
<dbReference type="InterPro" id="IPR036291">
    <property type="entry name" value="NAD(P)-bd_dom_sf"/>
</dbReference>
<dbReference type="Proteomes" id="UP001501490">
    <property type="component" value="Unassembled WGS sequence"/>
</dbReference>
<evidence type="ECO:0000259" key="2">
    <source>
        <dbReference type="Pfam" id="PF01370"/>
    </source>
</evidence>
<gene>
    <name evidence="3" type="ORF">GCM10022236_40980</name>
</gene>
<dbReference type="Gene3D" id="3.90.25.10">
    <property type="entry name" value="UDP-galactose 4-epimerase, domain 1"/>
    <property type="match status" value="1"/>
</dbReference>